<dbReference type="PANTHER" id="PTHR43800">
    <property type="entry name" value="PEPTIDYL-LYSINE N-ACETYLTRANSFERASE YJAB"/>
    <property type="match status" value="1"/>
</dbReference>
<comment type="caution">
    <text evidence="4">The sequence shown here is derived from an EMBL/GenBank/DDBJ whole genome shotgun (WGS) entry which is preliminary data.</text>
</comment>
<name>A0A926ED81_9FIRM</name>
<proteinExistence type="predicted"/>
<reference evidence="4" key="1">
    <citation type="submission" date="2020-08" db="EMBL/GenBank/DDBJ databases">
        <title>Genome public.</title>
        <authorList>
            <person name="Liu C."/>
            <person name="Sun Q."/>
        </authorList>
    </citation>
    <scope>NUCLEOTIDE SEQUENCE</scope>
    <source>
        <strain evidence="4">NSJ-54</strain>
    </source>
</reference>
<dbReference type="Proteomes" id="UP000660861">
    <property type="component" value="Unassembled WGS sequence"/>
</dbReference>
<dbReference type="CDD" id="cd04301">
    <property type="entry name" value="NAT_SF"/>
    <property type="match status" value="1"/>
</dbReference>
<evidence type="ECO:0000313" key="4">
    <source>
        <dbReference type="EMBL" id="MBC8570923.1"/>
    </source>
</evidence>
<evidence type="ECO:0000256" key="1">
    <source>
        <dbReference type="ARBA" id="ARBA00022679"/>
    </source>
</evidence>
<keyword evidence="2" id="KW-0012">Acyltransferase</keyword>
<dbReference type="RefSeq" id="WP_262398017.1">
    <property type="nucleotide sequence ID" value="NZ_JACRTC010000006.1"/>
</dbReference>
<dbReference type="PANTHER" id="PTHR43800:SF1">
    <property type="entry name" value="PEPTIDYL-LYSINE N-ACETYLTRANSFERASE YJAB"/>
    <property type="match status" value="1"/>
</dbReference>
<accession>A0A926ED81</accession>
<keyword evidence="5" id="KW-1185">Reference proteome</keyword>
<protein>
    <submittedName>
        <fullName evidence="4">GNAT family N-acetyltransferase</fullName>
    </submittedName>
</protein>
<keyword evidence="1" id="KW-0808">Transferase</keyword>
<dbReference type="PROSITE" id="PS51186">
    <property type="entry name" value="GNAT"/>
    <property type="match status" value="1"/>
</dbReference>
<evidence type="ECO:0000256" key="2">
    <source>
        <dbReference type="ARBA" id="ARBA00023315"/>
    </source>
</evidence>
<dbReference type="SUPFAM" id="SSF55729">
    <property type="entry name" value="Acyl-CoA N-acyltransferases (Nat)"/>
    <property type="match status" value="1"/>
</dbReference>
<evidence type="ECO:0000259" key="3">
    <source>
        <dbReference type="PROSITE" id="PS51186"/>
    </source>
</evidence>
<dbReference type="EMBL" id="JACRTC010000006">
    <property type="protein sequence ID" value="MBC8570923.1"/>
    <property type="molecule type" value="Genomic_DNA"/>
</dbReference>
<dbReference type="InterPro" id="IPR016181">
    <property type="entry name" value="Acyl_CoA_acyltransferase"/>
</dbReference>
<evidence type="ECO:0000313" key="5">
    <source>
        <dbReference type="Proteomes" id="UP000660861"/>
    </source>
</evidence>
<dbReference type="GO" id="GO:0016747">
    <property type="term" value="F:acyltransferase activity, transferring groups other than amino-acyl groups"/>
    <property type="evidence" value="ECO:0007669"/>
    <property type="project" value="InterPro"/>
</dbReference>
<dbReference type="InterPro" id="IPR000182">
    <property type="entry name" value="GNAT_dom"/>
</dbReference>
<gene>
    <name evidence="4" type="ORF">H8709_08795</name>
</gene>
<dbReference type="AlphaFoldDB" id="A0A926ED81"/>
<organism evidence="4 5">
    <name type="scientific">Zongyangia hominis</name>
    <dbReference type="NCBI Taxonomy" id="2763677"/>
    <lineage>
        <taxon>Bacteria</taxon>
        <taxon>Bacillati</taxon>
        <taxon>Bacillota</taxon>
        <taxon>Clostridia</taxon>
        <taxon>Eubacteriales</taxon>
        <taxon>Oscillospiraceae</taxon>
        <taxon>Zongyangia</taxon>
    </lineage>
</organism>
<dbReference type="Pfam" id="PF13673">
    <property type="entry name" value="Acetyltransf_10"/>
    <property type="match status" value="1"/>
</dbReference>
<sequence length="143" mass="16250">MAILSYSGGMRERVLNIWLEGNLQAHPFLPASYWRGHREAVGLALQEAQVFVYEEEGELLGFLGLAEGNYIAGIFVAQGSRGRGVGARLLAELKSRYAVLRLHVYEKNERAVAFYRRQGFFETGREVEPDTGEREIAMEWRKV</sequence>
<dbReference type="Gene3D" id="3.40.630.30">
    <property type="match status" value="1"/>
</dbReference>
<feature type="domain" description="N-acetyltransferase" evidence="3">
    <location>
        <begin position="1"/>
        <end position="143"/>
    </location>
</feature>